<evidence type="ECO:0000256" key="1">
    <source>
        <dbReference type="ARBA" id="ARBA00022837"/>
    </source>
</evidence>
<dbReference type="EMBL" id="CT868463">
    <property type="protein sequence ID" value="CAK83136.1"/>
    <property type="molecule type" value="Genomic_DNA"/>
</dbReference>
<keyword evidence="4" id="KW-1185">Reference proteome</keyword>
<proteinExistence type="predicted"/>
<dbReference type="PROSITE" id="PS50222">
    <property type="entry name" value="EF_HAND_2"/>
    <property type="match status" value="1"/>
</dbReference>
<dbReference type="OrthoDB" id="186625at2759"/>
<dbReference type="GO" id="GO:0005509">
    <property type="term" value="F:calcium ion binding"/>
    <property type="evidence" value="ECO:0007669"/>
    <property type="project" value="InterPro"/>
</dbReference>
<dbReference type="KEGG" id="ptm:GSPATT00017480001"/>
<sequence>MNSTDSRQRNYQALRDPSYNLEMFMIGLRKGELYIVICRYNDKVKKKYLYFPEEIKQQLEVKKIFQNFDQNKSSMRVEFNLDNLDMSELYEMFQKNGFKITEEQLQKFFKIVDKDRDNALNWSEFKNSAFNEQAAQVFYEIMKELRENMEKEQKLDSSSPAGKYMPFTFNNMISYLSYLASRDELKKAIDDTSISQLEKFKKYMEMINLNQTISVQKRNQSTPEVDIIHEEVGESQNLDQEQEFIKRNEQRFNLYKNSCKFYPYNQFTILRALPRVPNLKNNLNMMQKEQQLKVPKKLREIDAIVRSHQVPETQSLFKLKEKTNNSIIKLKQDVSKYIHLAKTQYNINVDELQIQSTKNKPPLTLKIRNFEEDFKNALAAHQMSYSNSEPYFKFNGSSVQDHQLPILEEKSKTITNPILPGDHLPISVLQELRKFQRTQQNSFNSNTFKSLFKTQSDFTKTAISQKSRSQGRFLNIQNHEKFQFSVPQTAKPNQLRSQLSTAPQLRVGTNYGMKNHQKAEIQPLLGKSLIKQ</sequence>
<gene>
    <name evidence="3" type="ORF">GSPATT00017480001</name>
</gene>
<dbReference type="PROSITE" id="PS00018">
    <property type="entry name" value="EF_HAND_1"/>
    <property type="match status" value="1"/>
</dbReference>
<evidence type="ECO:0000313" key="4">
    <source>
        <dbReference type="Proteomes" id="UP000000600"/>
    </source>
</evidence>
<dbReference type="SUPFAM" id="SSF47473">
    <property type="entry name" value="EF-hand"/>
    <property type="match status" value="1"/>
</dbReference>
<dbReference type="CDD" id="cd00051">
    <property type="entry name" value="EFh"/>
    <property type="match status" value="1"/>
</dbReference>
<dbReference type="HOGENOM" id="CLU_576797_0_0_1"/>
<accession>A0DJB9</accession>
<evidence type="ECO:0000313" key="3">
    <source>
        <dbReference type="EMBL" id="CAK83136.1"/>
    </source>
</evidence>
<organism evidence="3 4">
    <name type="scientific">Paramecium tetraurelia</name>
    <dbReference type="NCBI Taxonomy" id="5888"/>
    <lineage>
        <taxon>Eukaryota</taxon>
        <taxon>Sar</taxon>
        <taxon>Alveolata</taxon>
        <taxon>Ciliophora</taxon>
        <taxon>Intramacronucleata</taxon>
        <taxon>Oligohymenophorea</taxon>
        <taxon>Peniculida</taxon>
        <taxon>Parameciidae</taxon>
        <taxon>Paramecium</taxon>
    </lineage>
</organism>
<dbReference type="AlphaFoldDB" id="A0DJB9"/>
<dbReference type="Proteomes" id="UP000000600">
    <property type="component" value="Unassembled WGS sequence"/>
</dbReference>
<name>A0DJB9_PARTE</name>
<feature type="domain" description="EF-hand" evidence="2">
    <location>
        <begin position="100"/>
        <end position="135"/>
    </location>
</feature>
<dbReference type="GeneID" id="5036330"/>
<evidence type="ECO:0000259" key="2">
    <source>
        <dbReference type="PROSITE" id="PS50222"/>
    </source>
</evidence>
<keyword evidence="1" id="KW-0106">Calcium</keyword>
<dbReference type="InParanoid" id="A0DJB9"/>
<dbReference type="OMA" id="NIQNHEK"/>
<dbReference type="RefSeq" id="XP_001450533.1">
    <property type="nucleotide sequence ID" value="XM_001450496.1"/>
</dbReference>
<dbReference type="InterPro" id="IPR011992">
    <property type="entry name" value="EF-hand-dom_pair"/>
</dbReference>
<dbReference type="InterPro" id="IPR018247">
    <property type="entry name" value="EF_Hand_1_Ca_BS"/>
</dbReference>
<dbReference type="InterPro" id="IPR002048">
    <property type="entry name" value="EF_hand_dom"/>
</dbReference>
<dbReference type="Gene3D" id="1.10.238.10">
    <property type="entry name" value="EF-hand"/>
    <property type="match status" value="1"/>
</dbReference>
<protein>
    <recommendedName>
        <fullName evidence="2">EF-hand domain-containing protein</fullName>
    </recommendedName>
</protein>
<reference evidence="3 4" key="1">
    <citation type="journal article" date="2006" name="Nature">
        <title>Global trends of whole-genome duplications revealed by the ciliate Paramecium tetraurelia.</title>
        <authorList>
            <consortium name="Genoscope"/>
            <person name="Aury J.-M."/>
            <person name="Jaillon O."/>
            <person name="Duret L."/>
            <person name="Noel B."/>
            <person name="Jubin C."/>
            <person name="Porcel B.M."/>
            <person name="Segurens B."/>
            <person name="Daubin V."/>
            <person name="Anthouard V."/>
            <person name="Aiach N."/>
            <person name="Arnaiz O."/>
            <person name="Billaut A."/>
            <person name="Beisson J."/>
            <person name="Blanc I."/>
            <person name="Bouhouche K."/>
            <person name="Camara F."/>
            <person name="Duharcourt S."/>
            <person name="Guigo R."/>
            <person name="Gogendeau D."/>
            <person name="Katinka M."/>
            <person name="Keller A.-M."/>
            <person name="Kissmehl R."/>
            <person name="Klotz C."/>
            <person name="Koll F."/>
            <person name="Le Moue A."/>
            <person name="Lepere C."/>
            <person name="Malinsky S."/>
            <person name="Nowacki M."/>
            <person name="Nowak J.K."/>
            <person name="Plattner H."/>
            <person name="Poulain J."/>
            <person name="Ruiz F."/>
            <person name="Serrano V."/>
            <person name="Zagulski M."/>
            <person name="Dessen P."/>
            <person name="Betermier M."/>
            <person name="Weissenbach J."/>
            <person name="Scarpelli C."/>
            <person name="Schachter V."/>
            <person name="Sperling L."/>
            <person name="Meyer E."/>
            <person name="Cohen J."/>
            <person name="Wincker P."/>
        </authorList>
    </citation>
    <scope>NUCLEOTIDE SEQUENCE [LARGE SCALE GENOMIC DNA]</scope>
    <source>
        <strain evidence="3 4">Stock d4-2</strain>
    </source>
</reference>